<dbReference type="EMBL" id="JACATN010000001">
    <property type="protein sequence ID" value="MBT2159848.1"/>
    <property type="molecule type" value="Genomic_DNA"/>
</dbReference>
<evidence type="ECO:0000313" key="3">
    <source>
        <dbReference type="Proteomes" id="UP000740413"/>
    </source>
</evidence>
<organism evidence="2 3">
    <name type="scientific">Zobellia barbeyronii</name>
    <dbReference type="NCBI Taxonomy" id="2748009"/>
    <lineage>
        <taxon>Bacteria</taxon>
        <taxon>Pseudomonadati</taxon>
        <taxon>Bacteroidota</taxon>
        <taxon>Flavobacteriia</taxon>
        <taxon>Flavobacteriales</taxon>
        <taxon>Flavobacteriaceae</taxon>
        <taxon>Zobellia</taxon>
    </lineage>
</organism>
<comment type="caution">
    <text evidence="2">The sequence shown here is derived from an EMBL/GenBank/DDBJ whole genome shotgun (WGS) entry which is preliminary data.</text>
</comment>
<sequence length="248" mass="28611">MTVLSIFSLAGLFSFFGGKEMPQYEFSGTSQSEVLDHTAWNSLLKKYVDNIGNVDYKGFNNDQAALTSYLEYLGNTSPSDIWSKEEALAYYINLYNAATVQLILNNYPTKSIKDIKDPWGKEWVRIGSETFSLGDIEHKILRKMNEPRIHFAINCASFSCPKLLNEAYTSEKIEDQLQQASEDFVNDPTRNIISKEKLQLSNIFKWYKKDFTENGSLIDYIKTYSQKDIDPKADIKYVTYDWSLNEKK</sequence>
<evidence type="ECO:0000259" key="1">
    <source>
        <dbReference type="Pfam" id="PF04784"/>
    </source>
</evidence>
<dbReference type="Proteomes" id="UP000740413">
    <property type="component" value="Unassembled WGS sequence"/>
</dbReference>
<accession>A0ABS5W8U8</accession>
<dbReference type="InterPro" id="IPR006869">
    <property type="entry name" value="DUF547"/>
</dbReference>
<evidence type="ECO:0000313" key="2">
    <source>
        <dbReference type="EMBL" id="MBT2159848.1"/>
    </source>
</evidence>
<dbReference type="PANTHER" id="PTHR46361:SF3">
    <property type="entry name" value="ELECTRON CARRIER_ PROTEIN DISULFIDE OXIDOREDUCTASE"/>
    <property type="match status" value="1"/>
</dbReference>
<feature type="domain" description="DUF547" evidence="1">
    <location>
        <begin position="82"/>
        <end position="185"/>
    </location>
</feature>
<protein>
    <submittedName>
        <fullName evidence="2">DUF547 domain-containing protein</fullName>
    </submittedName>
</protein>
<reference evidence="2 3" key="1">
    <citation type="submission" date="2020-06" db="EMBL/GenBank/DDBJ databases">
        <authorList>
            <person name="Isaeva M.P."/>
            <person name="Chernysheva N.Y."/>
        </authorList>
    </citation>
    <scope>NUCLEOTIDE SEQUENCE [LARGE SCALE GENOMIC DNA]</scope>
    <source>
        <strain evidence="2 3">KMM 6746</strain>
    </source>
</reference>
<dbReference type="PANTHER" id="PTHR46361">
    <property type="entry name" value="ELECTRON CARRIER/ PROTEIN DISULFIDE OXIDOREDUCTASE"/>
    <property type="match status" value="1"/>
</dbReference>
<name>A0ABS5W8U8_9FLAO</name>
<dbReference type="Pfam" id="PF04784">
    <property type="entry name" value="DUF547"/>
    <property type="match status" value="1"/>
</dbReference>
<gene>
    <name evidence="2" type="ORF">HW347_01155</name>
</gene>
<reference evidence="3" key="2">
    <citation type="submission" date="2023-07" db="EMBL/GenBank/DDBJ databases">
        <title>Zobellia barbeyronii sp. nov., a new marine flavobacterium, isolated from green and red algae.</title>
        <authorList>
            <person name="Nedashkovskaya O.I."/>
            <person name="Otstavnykh N."/>
            <person name="Zhukova N."/>
            <person name="Guzev K."/>
            <person name="Chausova V."/>
            <person name="Tekutyeva L."/>
            <person name="Mikhailov V."/>
            <person name="Isaeva M."/>
        </authorList>
    </citation>
    <scope>NUCLEOTIDE SEQUENCE [LARGE SCALE GENOMIC DNA]</scope>
    <source>
        <strain evidence="3">KMM 6746</strain>
    </source>
</reference>
<proteinExistence type="predicted"/>
<keyword evidence="3" id="KW-1185">Reference proteome</keyword>